<feature type="domain" description="Bacterial phospholipase C C-terminal" evidence="4">
    <location>
        <begin position="513"/>
        <end position="599"/>
    </location>
</feature>
<dbReference type="PANTHER" id="PTHR31956">
    <property type="entry name" value="NON-SPECIFIC PHOSPHOLIPASE C4-RELATED"/>
    <property type="match status" value="1"/>
</dbReference>
<name>A0ABT5IBV4_9CAUL</name>
<dbReference type="PROSITE" id="PS51318">
    <property type="entry name" value="TAT"/>
    <property type="match status" value="1"/>
</dbReference>
<reference evidence="5 6" key="1">
    <citation type="submission" date="2023-01" db="EMBL/GenBank/DDBJ databases">
        <title>Novel species of the genus Asticcacaulis isolated from rivers.</title>
        <authorList>
            <person name="Lu H."/>
        </authorList>
    </citation>
    <scope>NUCLEOTIDE SEQUENCE [LARGE SCALE GENOMIC DNA]</scope>
    <source>
        <strain evidence="5 6">DXS10W</strain>
    </source>
</reference>
<dbReference type="InterPro" id="IPR006311">
    <property type="entry name" value="TAT_signal"/>
</dbReference>
<dbReference type="NCBIfam" id="TIGR01409">
    <property type="entry name" value="TAT_signal_seq"/>
    <property type="match status" value="1"/>
</dbReference>
<dbReference type="InterPro" id="IPR007312">
    <property type="entry name" value="Phosphoesterase"/>
</dbReference>
<evidence type="ECO:0000313" key="5">
    <source>
        <dbReference type="EMBL" id="MDC7693448.1"/>
    </source>
</evidence>
<dbReference type="EC" id="3.1.4.3" evidence="2"/>
<comment type="caution">
    <text evidence="5">The sequence shown here is derived from an EMBL/GenBank/DDBJ whole genome shotgun (WGS) entry which is preliminary data.</text>
</comment>
<accession>A0ABT5IBV4</accession>
<sequence length="713" mass="78809">MAADRRHFLKALGAAGLSAATLATLEKAMATPAHNRTGTIMDVEHVVILMQENRAFDHYFGSFPGVRGLGDPRPLRLRNGHTVWRQPSDQHTDGYVQPYWADSKTANAYVVDGADQGHSAATIIVNGGRFDQWGVSRQLQHRMTYYKASDLPFYHALASTFTILDAYHCSTLTQTYPNRLHLWTGCNGGGHVGGDPVMSNYGEDETPSADMATDQPIKAYEWTTYAERLEAAGVSWKVYQEYDNFGDNILSVFKPFRPCDKESNLYKRGRSWVSEHKTGEDRTRSDGQQLVEAFRADIAAGRLPQVSWIVTAAALSEHPRWTPADGENLTAKLIGALVEHPEVFSKTVFILNYDEAGGLFDHMLPPMPAADATRGYSGVSVAGEFKDYDKHPHPGIQGLQPLGLGIRVPAIVVSPWSRGGYVCSQVFDHTSTLKFLEKRFGVKEPNISEWRRAVSGDLTACFDFKTPNADTRGIDLPSTDDYTHRLAHAARQPALKIPPVQSPAQQPAVQRLARPLPYSLGADLRPEGDTLRIELNNSGTQAAVFTIHDYAPYGLSAPWHYTLIAGERHTAAQWNHQDKEAYDLAVHGPNGFYRHFRGKPSRTGYVRVSLHEDPANTQVVLRLHNDTAAEATLSLSVDARYPLGPGTRRQQTVTLKPAEHRDIACDLSASDLWYDLSLSDTADADTLWRYAGHVETGKPSRTDPGIGAMVLTV</sequence>
<evidence type="ECO:0000259" key="4">
    <source>
        <dbReference type="Pfam" id="PF05506"/>
    </source>
</evidence>
<dbReference type="InterPro" id="IPR017767">
    <property type="entry name" value="PC-PLC"/>
</dbReference>
<comment type="similarity">
    <text evidence="1">Belongs to the bacterial phospholipase C family.</text>
</comment>
<proteinExistence type="inferred from homology"/>
<dbReference type="Pfam" id="PF04185">
    <property type="entry name" value="Phosphoesterase"/>
    <property type="match status" value="1"/>
</dbReference>
<keyword evidence="3" id="KW-0378">Hydrolase</keyword>
<evidence type="ECO:0000256" key="2">
    <source>
        <dbReference type="ARBA" id="ARBA00012018"/>
    </source>
</evidence>
<keyword evidence="6" id="KW-1185">Reference proteome</keyword>
<dbReference type="RefSeq" id="WP_272740212.1">
    <property type="nucleotide sequence ID" value="NZ_JAQQKW010000002.1"/>
</dbReference>
<dbReference type="PANTHER" id="PTHR31956:SF1">
    <property type="entry name" value="NON-SPECIFIC PHOSPHOLIPASE C1"/>
    <property type="match status" value="1"/>
</dbReference>
<protein>
    <recommendedName>
        <fullName evidence="2">phospholipase C</fullName>
        <ecNumber evidence="2">3.1.4.3</ecNumber>
    </recommendedName>
</protein>
<dbReference type="Proteomes" id="UP001216595">
    <property type="component" value="Unassembled WGS sequence"/>
</dbReference>
<dbReference type="InterPro" id="IPR008475">
    <property type="entry name" value="PLipase_C_C"/>
</dbReference>
<gene>
    <name evidence="5" type="ORF">PQU94_04020</name>
</gene>
<evidence type="ECO:0000256" key="1">
    <source>
        <dbReference type="ARBA" id="ARBA00009717"/>
    </source>
</evidence>
<dbReference type="InterPro" id="IPR017850">
    <property type="entry name" value="Alkaline_phosphatase_core_sf"/>
</dbReference>
<dbReference type="NCBIfam" id="TIGR03396">
    <property type="entry name" value="PC_PLC"/>
    <property type="match status" value="1"/>
</dbReference>
<evidence type="ECO:0000313" key="6">
    <source>
        <dbReference type="Proteomes" id="UP001216595"/>
    </source>
</evidence>
<dbReference type="InterPro" id="IPR019546">
    <property type="entry name" value="TAT_signal_bac_arc"/>
</dbReference>
<dbReference type="Gene3D" id="3.40.720.10">
    <property type="entry name" value="Alkaline Phosphatase, subunit A"/>
    <property type="match status" value="2"/>
</dbReference>
<organism evidence="5 6">
    <name type="scientific">Asticcacaulis currens</name>
    <dbReference type="NCBI Taxonomy" id="2984210"/>
    <lineage>
        <taxon>Bacteria</taxon>
        <taxon>Pseudomonadati</taxon>
        <taxon>Pseudomonadota</taxon>
        <taxon>Alphaproteobacteria</taxon>
        <taxon>Caulobacterales</taxon>
        <taxon>Caulobacteraceae</taxon>
        <taxon>Asticcacaulis</taxon>
    </lineage>
</organism>
<dbReference type="EMBL" id="JAQQKW010000002">
    <property type="protein sequence ID" value="MDC7693448.1"/>
    <property type="molecule type" value="Genomic_DNA"/>
</dbReference>
<evidence type="ECO:0000256" key="3">
    <source>
        <dbReference type="ARBA" id="ARBA00022801"/>
    </source>
</evidence>
<dbReference type="Pfam" id="PF05506">
    <property type="entry name" value="PLipase_C_C"/>
    <property type="match status" value="1"/>
</dbReference>